<evidence type="ECO:0000313" key="1">
    <source>
        <dbReference type="EMBL" id="KAH8016292.1"/>
    </source>
</evidence>
<evidence type="ECO:0000313" key="2">
    <source>
        <dbReference type="Proteomes" id="UP000827872"/>
    </source>
</evidence>
<gene>
    <name evidence="1" type="primary">MSH2_2</name>
    <name evidence="1" type="ORF">K3G42_016204</name>
</gene>
<accession>A0ACB8G9W8</accession>
<sequence length="170" mass="19552">MNELEGKMEEVLKVAARELSLDAGKSIKLECNAQYGHFFRITYREEKVLRSNLKYKVLETQKNGVKFYNSKLRELNEEYAKCRGEYEEAQGVIVKEILNIASAAHFPIPPYAIGEDCWMTLQFRQEAGSHFWVLKWMLPQLWSPGFRDVPAAQPVTAESFKRTGIASLCL</sequence>
<proteinExistence type="predicted"/>
<keyword evidence="2" id="KW-1185">Reference proteome</keyword>
<organism evidence="1 2">
    <name type="scientific">Sphaerodactylus townsendi</name>
    <dbReference type="NCBI Taxonomy" id="933632"/>
    <lineage>
        <taxon>Eukaryota</taxon>
        <taxon>Metazoa</taxon>
        <taxon>Chordata</taxon>
        <taxon>Craniata</taxon>
        <taxon>Vertebrata</taxon>
        <taxon>Euteleostomi</taxon>
        <taxon>Lepidosauria</taxon>
        <taxon>Squamata</taxon>
        <taxon>Bifurcata</taxon>
        <taxon>Gekkota</taxon>
        <taxon>Sphaerodactylidae</taxon>
        <taxon>Sphaerodactylus</taxon>
    </lineage>
</organism>
<reference evidence="1" key="1">
    <citation type="submission" date="2021-08" db="EMBL/GenBank/DDBJ databases">
        <title>The first chromosome-level gecko genome reveals the dynamic sex chromosomes of Neotropical dwarf geckos (Sphaerodactylidae: Sphaerodactylus).</title>
        <authorList>
            <person name="Pinto B.J."/>
            <person name="Keating S.E."/>
            <person name="Gamble T."/>
        </authorList>
    </citation>
    <scope>NUCLEOTIDE SEQUENCE</scope>
    <source>
        <strain evidence="1">TG3544</strain>
    </source>
</reference>
<dbReference type="EMBL" id="CM037614">
    <property type="protein sequence ID" value="KAH8016292.1"/>
    <property type="molecule type" value="Genomic_DNA"/>
</dbReference>
<dbReference type="Proteomes" id="UP000827872">
    <property type="component" value="Linkage Group LG01"/>
</dbReference>
<comment type="caution">
    <text evidence="1">The sequence shown here is derived from an EMBL/GenBank/DDBJ whole genome shotgun (WGS) entry which is preliminary data.</text>
</comment>
<protein>
    <submittedName>
        <fullName evidence="1">MutS-like protein</fullName>
    </submittedName>
</protein>
<name>A0ACB8G9W8_9SAUR</name>